<dbReference type="RefSeq" id="WP_085750847.1">
    <property type="nucleotide sequence ID" value="NZ_BSPR01000023.1"/>
</dbReference>
<dbReference type="AlphaFoldDB" id="A0A1W6L8Q8"/>
<dbReference type="STRING" id="946333.A4W93_12070"/>
<proteinExistence type="predicted"/>
<dbReference type="Gene3D" id="2.30.110.10">
    <property type="entry name" value="Electron Transport, Fmn-binding Protein, Chain A"/>
    <property type="match status" value="1"/>
</dbReference>
<name>A0A1W6L8Q8_9BURK</name>
<dbReference type="PANTHER" id="PTHR42815">
    <property type="entry name" value="FAD-BINDING, PUTATIVE (AFU_ORTHOLOGUE AFUA_6G07600)-RELATED"/>
    <property type="match status" value="1"/>
</dbReference>
<dbReference type="Proteomes" id="UP000193427">
    <property type="component" value="Chromosome"/>
</dbReference>
<evidence type="ECO:0000313" key="1">
    <source>
        <dbReference type="EMBL" id="ARN20570.1"/>
    </source>
</evidence>
<evidence type="ECO:0000313" key="2">
    <source>
        <dbReference type="Proteomes" id="UP000193427"/>
    </source>
</evidence>
<dbReference type="EMBL" id="CP015118">
    <property type="protein sequence ID" value="ARN20570.1"/>
    <property type="molecule type" value="Genomic_DNA"/>
</dbReference>
<dbReference type="KEGG" id="rgu:A4W93_12070"/>
<sequence length="290" mass="31431">MGAYHTGEAAAQDRVGMRERMAEVATRAIRDHMPDQHRDFFPLLPFLVVGSLDVTGQPWASVLVNAPGFAHSPDPTHLAVQAHALPGDPLTLKAGAPVGLLGIQTHTRRRNRMNGLVESLDGDGFTVAVQQSFGNCPKYITPREAVFTPSAAGTPRIARSHGLDDRARALLDGADTLFIATAHPDADLARTPEEGVDVSHRGGPPGFLARDDDDVLRLPDFPGNFFFNTLGNLGLNPRAGLLLLDRERAGALYLAVRGTVVWAPERHVRFEVDAMVRTEGTLPLSWHEPQ</sequence>
<dbReference type="PANTHER" id="PTHR42815:SF2">
    <property type="entry name" value="FAD-BINDING, PUTATIVE (AFU_ORTHOLOGUE AFUA_6G07600)-RELATED"/>
    <property type="match status" value="1"/>
</dbReference>
<reference evidence="1 2" key="1">
    <citation type="submission" date="2016-04" db="EMBL/GenBank/DDBJ databases">
        <title>Complete genome sequence of natural rubber-degrading, novel Gram-negative bacterium, Rhizobacter gummiphilus strain NS21.</title>
        <authorList>
            <person name="Tabata M."/>
            <person name="Kasai D."/>
            <person name="Fukuda M."/>
        </authorList>
    </citation>
    <scope>NUCLEOTIDE SEQUENCE [LARGE SCALE GENOMIC DNA]</scope>
    <source>
        <strain evidence="1 2">NS21</strain>
    </source>
</reference>
<protein>
    <submittedName>
        <fullName evidence="1">Uncharacterized protein</fullName>
    </submittedName>
</protein>
<organism evidence="1 2">
    <name type="scientific">Piscinibacter gummiphilus</name>
    <dbReference type="NCBI Taxonomy" id="946333"/>
    <lineage>
        <taxon>Bacteria</taxon>
        <taxon>Pseudomonadati</taxon>
        <taxon>Pseudomonadota</taxon>
        <taxon>Betaproteobacteria</taxon>
        <taxon>Burkholderiales</taxon>
        <taxon>Sphaerotilaceae</taxon>
        <taxon>Piscinibacter</taxon>
    </lineage>
</organism>
<dbReference type="SUPFAM" id="SSF50475">
    <property type="entry name" value="FMN-binding split barrel"/>
    <property type="match status" value="1"/>
</dbReference>
<accession>A0A1W6L8Q8</accession>
<keyword evidence="2" id="KW-1185">Reference proteome</keyword>
<gene>
    <name evidence="1" type="ORF">A4W93_12070</name>
</gene>
<dbReference type="OrthoDB" id="9796486at2"/>
<dbReference type="InterPro" id="IPR012349">
    <property type="entry name" value="Split_barrel_FMN-bd"/>
</dbReference>